<feature type="transmembrane region" description="Helical" evidence="6">
    <location>
        <begin position="39"/>
        <end position="56"/>
    </location>
</feature>
<evidence type="ECO:0000256" key="3">
    <source>
        <dbReference type="ARBA" id="ARBA00022989"/>
    </source>
</evidence>
<protein>
    <submittedName>
        <fullName evidence="9">FUSC family protein</fullName>
    </submittedName>
</protein>
<dbReference type="EMBL" id="JAJLJH010000006">
    <property type="protein sequence ID" value="MCK9687880.1"/>
    <property type="molecule type" value="Genomic_DNA"/>
</dbReference>
<evidence type="ECO:0000256" key="2">
    <source>
        <dbReference type="ARBA" id="ARBA00022692"/>
    </source>
</evidence>
<evidence type="ECO:0000256" key="1">
    <source>
        <dbReference type="ARBA" id="ARBA00004141"/>
    </source>
</evidence>
<dbReference type="GO" id="GO:0016020">
    <property type="term" value="C:membrane"/>
    <property type="evidence" value="ECO:0007669"/>
    <property type="project" value="UniProtKB-SubCell"/>
</dbReference>
<dbReference type="InterPro" id="IPR032692">
    <property type="entry name" value="YccS_N"/>
</dbReference>
<dbReference type="Pfam" id="PF13515">
    <property type="entry name" value="FUSC_2"/>
    <property type="match status" value="1"/>
</dbReference>
<dbReference type="Proteomes" id="UP001139353">
    <property type="component" value="Unassembled WGS sequence"/>
</dbReference>
<evidence type="ECO:0000256" key="4">
    <source>
        <dbReference type="ARBA" id="ARBA00023136"/>
    </source>
</evidence>
<feature type="transmembrane region" description="Helical" evidence="6">
    <location>
        <begin position="429"/>
        <end position="459"/>
    </location>
</feature>
<evidence type="ECO:0000313" key="9">
    <source>
        <dbReference type="EMBL" id="MCK9687880.1"/>
    </source>
</evidence>
<feature type="transmembrane region" description="Helical" evidence="6">
    <location>
        <begin position="501"/>
        <end position="521"/>
    </location>
</feature>
<keyword evidence="3 6" id="KW-1133">Transmembrane helix</keyword>
<dbReference type="AlphaFoldDB" id="A0A9X1YMV7"/>
<feature type="domain" description="Integral membrane protein YccS N-terminal" evidence="7">
    <location>
        <begin position="65"/>
        <end position="334"/>
    </location>
</feature>
<feature type="transmembrane region" description="Helical" evidence="6">
    <location>
        <begin position="111"/>
        <end position="130"/>
    </location>
</feature>
<sequence>MTSSIAVRHLPGWVVNGIAVTLGLALVQCSIGLAAGAQAAIATAVCASLADVVATTDRVARRVLAAVIASTASGTLFLLVRPHEAWLIPAVALVVFGAMLIQSWGAKAGTVSFAAGLALVFAMSLPASQPLTWERFAWGLAGSVGYWIWAVATARLLQPTWRHVALAASAQDLGALLTAIARQIGHPEDMAWQSGVLDAEAAFADRLQAARDLVFANDEGPQARRETAILLHLIDLRDLALASRLEVGPSPTQFATRRQAELTGRVVEQIAEALQVIAGHLRAGGGPVVDPAIEQAIHGLLDQLEDSARTDPCAAVAGVNHLLENKLAMLRSLQRLLEGDGRADLPCARSDLRRYITPDEWRLAAVTANLHADAPVLRHALRTCATATAAYALTRALPWAPHPQWIVLTILAVMQGNLALTLMRRNARVLGTLAGCVAVLVLTTAGTSTTFISACFLVASGIAHAYFGVRYSVTAAAAAVMALLQAHLAVPDSGFSTLERFADTVAGALLGWAATYALPIWERRNVGAALRQAIVALRAYAAEATALRDDSAGLPRFARQRAYDCIRTLAATRSRSLAEPADVRVPIPQLTAWLAAAYALMAQLSNLRLSLAMHAREHPTPAFAAAVARVSREVDALLAAGTIEPAPAAWPADEDERVLSAVPHLLPRARRTLLEAARVAAQAAQIEALIRPPADDAPPQPAAARGLAEARDDAR</sequence>
<reference evidence="9" key="1">
    <citation type="submission" date="2021-11" db="EMBL/GenBank/DDBJ databases">
        <title>BS-T2-15 a new species belonging to the Comamonadaceae family isolated from the soil of a French oak forest.</title>
        <authorList>
            <person name="Mieszkin S."/>
            <person name="Alain K."/>
        </authorList>
    </citation>
    <scope>NUCLEOTIDE SEQUENCE</scope>
    <source>
        <strain evidence="9">BS-T2-15</strain>
    </source>
</reference>
<evidence type="ECO:0000259" key="8">
    <source>
        <dbReference type="Pfam" id="PF13515"/>
    </source>
</evidence>
<keyword evidence="2 6" id="KW-0812">Transmembrane</keyword>
<keyword evidence="4 6" id="KW-0472">Membrane</keyword>
<feature type="domain" description="Integral membrane bound transporter" evidence="8">
    <location>
        <begin position="390"/>
        <end position="513"/>
    </location>
</feature>
<evidence type="ECO:0000256" key="5">
    <source>
        <dbReference type="SAM" id="MobiDB-lite"/>
    </source>
</evidence>
<comment type="subcellular location">
    <subcellularLocation>
        <location evidence="1">Membrane</location>
        <topology evidence="1">Multi-pass membrane protein</topology>
    </subcellularLocation>
</comment>
<dbReference type="InterPro" id="IPR049453">
    <property type="entry name" value="Memb_transporter_dom"/>
</dbReference>
<dbReference type="RefSeq" id="WP_275683924.1">
    <property type="nucleotide sequence ID" value="NZ_JAJLJH010000006.1"/>
</dbReference>
<proteinExistence type="predicted"/>
<comment type="caution">
    <text evidence="9">The sequence shown here is derived from an EMBL/GenBank/DDBJ whole genome shotgun (WGS) entry which is preliminary data.</text>
</comment>
<feature type="transmembrane region" description="Helical" evidence="6">
    <location>
        <begin position="63"/>
        <end position="80"/>
    </location>
</feature>
<evidence type="ECO:0000256" key="6">
    <source>
        <dbReference type="SAM" id="Phobius"/>
    </source>
</evidence>
<feature type="transmembrane region" description="Helical" evidence="6">
    <location>
        <begin position="12"/>
        <end position="33"/>
    </location>
</feature>
<feature type="transmembrane region" description="Helical" evidence="6">
    <location>
        <begin position="86"/>
        <end position="104"/>
    </location>
</feature>
<gene>
    <name evidence="9" type="ORF">LPC04_19425</name>
</gene>
<feature type="transmembrane region" description="Helical" evidence="6">
    <location>
        <begin position="471"/>
        <end position="489"/>
    </location>
</feature>
<organism evidence="9 10">
    <name type="scientific">Scleromatobacter humisilvae</name>
    <dbReference type="NCBI Taxonomy" id="2897159"/>
    <lineage>
        <taxon>Bacteria</taxon>
        <taxon>Pseudomonadati</taxon>
        <taxon>Pseudomonadota</taxon>
        <taxon>Betaproteobacteria</taxon>
        <taxon>Burkholderiales</taxon>
        <taxon>Sphaerotilaceae</taxon>
        <taxon>Scleromatobacter</taxon>
    </lineage>
</organism>
<feature type="transmembrane region" description="Helical" evidence="6">
    <location>
        <begin position="405"/>
        <end position="423"/>
    </location>
</feature>
<feature type="region of interest" description="Disordered" evidence="5">
    <location>
        <begin position="690"/>
        <end position="715"/>
    </location>
</feature>
<feature type="transmembrane region" description="Helical" evidence="6">
    <location>
        <begin position="136"/>
        <end position="157"/>
    </location>
</feature>
<accession>A0A9X1YMV7</accession>
<evidence type="ECO:0000313" key="10">
    <source>
        <dbReference type="Proteomes" id="UP001139353"/>
    </source>
</evidence>
<evidence type="ECO:0000259" key="7">
    <source>
        <dbReference type="Pfam" id="PF12805"/>
    </source>
</evidence>
<name>A0A9X1YMV7_9BURK</name>
<keyword evidence="10" id="KW-1185">Reference proteome</keyword>
<dbReference type="Pfam" id="PF12805">
    <property type="entry name" value="FUSC-like"/>
    <property type="match status" value="1"/>
</dbReference>